<reference evidence="2" key="1">
    <citation type="journal article" date="2019" name="bioRxiv">
        <title>The Genome of the Zebra Mussel, Dreissena polymorpha: A Resource for Invasive Species Research.</title>
        <authorList>
            <person name="McCartney M.A."/>
            <person name="Auch B."/>
            <person name="Kono T."/>
            <person name="Mallez S."/>
            <person name="Zhang Y."/>
            <person name="Obille A."/>
            <person name="Becker A."/>
            <person name="Abrahante J.E."/>
            <person name="Garbe J."/>
            <person name="Badalamenti J.P."/>
            <person name="Herman A."/>
            <person name="Mangelson H."/>
            <person name="Liachko I."/>
            <person name="Sullivan S."/>
            <person name="Sone E.D."/>
            <person name="Koren S."/>
            <person name="Silverstein K.A.T."/>
            <person name="Beckman K.B."/>
            <person name="Gohl D.M."/>
        </authorList>
    </citation>
    <scope>NUCLEOTIDE SEQUENCE</scope>
    <source>
        <strain evidence="2">Duluth1</strain>
        <tissue evidence="2">Whole animal</tissue>
    </source>
</reference>
<evidence type="ECO:0000256" key="1">
    <source>
        <dbReference type="SAM" id="SignalP"/>
    </source>
</evidence>
<keyword evidence="1" id="KW-0732">Signal</keyword>
<gene>
    <name evidence="2" type="ORF">DPMN_130925</name>
</gene>
<evidence type="ECO:0000313" key="2">
    <source>
        <dbReference type="EMBL" id="KAH3828940.1"/>
    </source>
</evidence>
<feature type="signal peptide" evidence="1">
    <location>
        <begin position="1"/>
        <end position="19"/>
    </location>
</feature>
<keyword evidence="3" id="KW-1185">Reference proteome</keyword>
<organism evidence="2 3">
    <name type="scientific">Dreissena polymorpha</name>
    <name type="common">Zebra mussel</name>
    <name type="synonym">Mytilus polymorpha</name>
    <dbReference type="NCBI Taxonomy" id="45954"/>
    <lineage>
        <taxon>Eukaryota</taxon>
        <taxon>Metazoa</taxon>
        <taxon>Spiralia</taxon>
        <taxon>Lophotrochozoa</taxon>
        <taxon>Mollusca</taxon>
        <taxon>Bivalvia</taxon>
        <taxon>Autobranchia</taxon>
        <taxon>Heteroconchia</taxon>
        <taxon>Euheterodonta</taxon>
        <taxon>Imparidentia</taxon>
        <taxon>Neoheterodontei</taxon>
        <taxon>Myida</taxon>
        <taxon>Dreissenoidea</taxon>
        <taxon>Dreissenidae</taxon>
        <taxon>Dreissena</taxon>
    </lineage>
</organism>
<protein>
    <submittedName>
        <fullName evidence="2">Uncharacterized protein</fullName>
    </submittedName>
</protein>
<dbReference type="AlphaFoldDB" id="A0A9D4H5K1"/>
<comment type="caution">
    <text evidence="2">The sequence shown here is derived from an EMBL/GenBank/DDBJ whole genome shotgun (WGS) entry which is preliminary data.</text>
</comment>
<dbReference type="PROSITE" id="PS51257">
    <property type="entry name" value="PROKAR_LIPOPROTEIN"/>
    <property type="match status" value="1"/>
</dbReference>
<name>A0A9D4H5K1_DREPO</name>
<proteinExistence type="predicted"/>
<accession>A0A9D4H5K1</accession>
<dbReference type="Proteomes" id="UP000828390">
    <property type="component" value="Unassembled WGS sequence"/>
</dbReference>
<dbReference type="EMBL" id="JAIWYP010000005">
    <property type="protein sequence ID" value="KAH3828940.1"/>
    <property type="molecule type" value="Genomic_DNA"/>
</dbReference>
<feature type="chain" id="PRO_5039131182" evidence="1">
    <location>
        <begin position="20"/>
        <end position="96"/>
    </location>
</feature>
<evidence type="ECO:0000313" key="3">
    <source>
        <dbReference type="Proteomes" id="UP000828390"/>
    </source>
</evidence>
<sequence>MKVTLAALCLVVAIGCVWGQGFPGQASSGGAADSGAGGSSAQALQALAASRGRGGPGGMNLGALMLMGELGSDRMRMFYFCQQNIWMCMMIQGDFV</sequence>
<reference evidence="2" key="2">
    <citation type="submission" date="2020-11" db="EMBL/GenBank/DDBJ databases">
        <authorList>
            <person name="McCartney M.A."/>
            <person name="Auch B."/>
            <person name="Kono T."/>
            <person name="Mallez S."/>
            <person name="Becker A."/>
            <person name="Gohl D.M."/>
            <person name="Silverstein K.A.T."/>
            <person name="Koren S."/>
            <person name="Bechman K.B."/>
            <person name="Herman A."/>
            <person name="Abrahante J.E."/>
            <person name="Garbe J."/>
        </authorList>
    </citation>
    <scope>NUCLEOTIDE SEQUENCE</scope>
    <source>
        <strain evidence="2">Duluth1</strain>
        <tissue evidence="2">Whole animal</tissue>
    </source>
</reference>